<comment type="catalytic activity">
    <reaction evidence="10">
        <text>N-terminal L-alanyl-L-prolyl-L-lysyl-[protein] + 3 S-adenosyl-L-methionine = N-terminal N,N,N-trimethyl-L-alanyl-L-prolyl-L-lysyl-[protein] + 3 S-adenosyl-L-homocysteine + 3 H(+)</text>
        <dbReference type="Rhea" id="RHEA:54712"/>
        <dbReference type="Rhea" id="RHEA-COMP:13785"/>
        <dbReference type="Rhea" id="RHEA-COMP:13971"/>
        <dbReference type="ChEBI" id="CHEBI:15378"/>
        <dbReference type="ChEBI" id="CHEBI:57856"/>
        <dbReference type="ChEBI" id="CHEBI:59789"/>
        <dbReference type="ChEBI" id="CHEBI:138057"/>
        <dbReference type="ChEBI" id="CHEBI:138315"/>
        <dbReference type="EC" id="2.1.1.244"/>
    </reaction>
</comment>
<dbReference type="GO" id="GO:0032259">
    <property type="term" value="P:methylation"/>
    <property type="evidence" value="ECO:0007669"/>
    <property type="project" value="UniProtKB-KW"/>
</dbReference>
<dbReference type="EMBL" id="LT552383">
    <property type="protein sequence ID" value="SAL98963.1"/>
    <property type="molecule type" value="Genomic_DNA"/>
</dbReference>
<accession>A0A163JF10</accession>
<dbReference type="AlphaFoldDB" id="A0A163JF10"/>
<dbReference type="OMA" id="PVRMYCL"/>
<evidence type="ECO:0000256" key="9">
    <source>
        <dbReference type="ARBA" id="ARBA00047885"/>
    </source>
</evidence>
<keyword evidence="4 12" id="KW-0949">S-adenosyl-L-methionine</keyword>
<dbReference type="InterPro" id="IPR008576">
    <property type="entry name" value="MeTrfase_NTM1"/>
</dbReference>
<dbReference type="InParanoid" id="A0A163JF10"/>
<dbReference type="Proteomes" id="UP000078561">
    <property type="component" value="Unassembled WGS sequence"/>
</dbReference>
<dbReference type="Gene3D" id="3.40.50.150">
    <property type="entry name" value="Vaccinia Virus protein VP39"/>
    <property type="match status" value="1"/>
</dbReference>
<reference evidence="13" key="1">
    <citation type="submission" date="2016-04" db="EMBL/GenBank/DDBJ databases">
        <authorList>
            <person name="Evans L.H."/>
            <person name="Alamgir A."/>
            <person name="Owens N."/>
            <person name="Weber N.D."/>
            <person name="Virtaneva K."/>
            <person name="Barbian K."/>
            <person name="Babar A."/>
            <person name="Rosenke K."/>
        </authorList>
    </citation>
    <scope>NUCLEOTIDE SEQUENCE [LARGE SCALE GENOMIC DNA]</scope>
    <source>
        <strain evidence="13">CBS 101.48</strain>
    </source>
</reference>
<evidence type="ECO:0000256" key="6">
    <source>
        <dbReference type="ARBA" id="ARBA00039449"/>
    </source>
</evidence>
<keyword evidence="3" id="KW-0808">Transferase</keyword>
<dbReference type="PANTHER" id="PTHR12753">
    <property type="entry name" value="AD-003 - RELATED"/>
    <property type="match status" value="1"/>
</dbReference>
<evidence type="ECO:0000313" key="13">
    <source>
        <dbReference type="EMBL" id="SAL98963.1"/>
    </source>
</evidence>
<evidence type="ECO:0000256" key="5">
    <source>
        <dbReference type="ARBA" id="ARBA00039112"/>
    </source>
</evidence>
<evidence type="ECO:0000313" key="14">
    <source>
        <dbReference type="Proteomes" id="UP000078561"/>
    </source>
</evidence>
<keyword evidence="2" id="KW-0489">Methyltransferase</keyword>
<proteinExistence type="inferred from homology"/>
<evidence type="ECO:0000256" key="1">
    <source>
        <dbReference type="ARBA" id="ARBA00009059"/>
    </source>
</evidence>
<gene>
    <name evidence="13" type="primary">ABSGL_04534.1 scaffold 5475</name>
</gene>
<dbReference type="STRING" id="4829.A0A163JF10"/>
<evidence type="ECO:0000256" key="7">
    <source>
        <dbReference type="ARBA" id="ARBA00043129"/>
    </source>
</evidence>
<comment type="similarity">
    <text evidence="1">Belongs to the methyltransferase superfamily. NTM1 family.</text>
</comment>
<dbReference type="CDD" id="cd02440">
    <property type="entry name" value="AdoMet_MTases"/>
    <property type="match status" value="1"/>
</dbReference>
<feature type="binding site" evidence="12">
    <location>
        <position position="74"/>
    </location>
    <ligand>
        <name>S-adenosyl-L-methionine</name>
        <dbReference type="ChEBI" id="CHEBI:59789"/>
    </ligand>
</feature>
<sequence>MPIDLTTDSQVELMDQPDWYTNAQTYWGSVEPTVDGMLGGFSQVDPIDAAGSLGFVEEYVKSGSLGTRRACDCGAGIGRVTKHFLLKVPFDTVDLVEQAPGFVEQARTAYLVDEIENGTVGQVRCEGLQAFTPPAQTYDLIWCQWVLGHLTDDHLVAFFKRCVQGLAPGGWIGVKENNSSKGYLVDEEDSSVTRPNEALKRIFTEAGLTVVKEGVQQGLPAGLFTVRMYMLKPSEPN</sequence>
<name>A0A163JF10_ABSGL</name>
<dbReference type="FunFam" id="3.40.50.150:FF:000025">
    <property type="entry name" value="N-terminal Xaa-Pro-Lys N-methyltransferase 1"/>
    <property type="match status" value="1"/>
</dbReference>
<feature type="binding site" evidence="12">
    <location>
        <begin position="128"/>
        <end position="129"/>
    </location>
    <ligand>
        <name>S-adenosyl-L-methionine</name>
        <dbReference type="ChEBI" id="CHEBI:59789"/>
    </ligand>
</feature>
<feature type="binding site" evidence="12">
    <location>
        <position position="144"/>
    </location>
    <ligand>
        <name>S-adenosyl-L-methionine</name>
        <dbReference type="ChEBI" id="CHEBI:59789"/>
    </ligand>
</feature>
<evidence type="ECO:0000256" key="3">
    <source>
        <dbReference type="ARBA" id="ARBA00022679"/>
    </source>
</evidence>
<evidence type="ECO:0000256" key="11">
    <source>
        <dbReference type="ARBA" id="ARBA00082558"/>
    </source>
</evidence>
<dbReference type="GO" id="GO:0071885">
    <property type="term" value="F:N-terminal protein N-methyltransferase activity"/>
    <property type="evidence" value="ECO:0007669"/>
    <property type="project" value="UniProtKB-EC"/>
</dbReference>
<dbReference type="FunCoup" id="A0A163JF10">
    <property type="interactions" value="602"/>
</dbReference>
<comment type="catalytic activity">
    <reaction evidence="8">
        <text>N-terminal L-seryl-L-prolyl-L-lysyl-[protein] + 3 S-adenosyl-L-methionine = N-terminal N,N,N-trimethyl-L-seryl-L-prolyl-L-lysyl-[protein] + 3 S-adenosyl-L-homocysteine + 3 H(+)</text>
        <dbReference type="Rhea" id="RHEA:54724"/>
        <dbReference type="Rhea" id="RHEA-COMP:13789"/>
        <dbReference type="Rhea" id="RHEA-COMP:13973"/>
        <dbReference type="ChEBI" id="CHEBI:15378"/>
        <dbReference type="ChEBI" id="CHEBI:57856"/>
        <dbReference type="ChEBI" id="CHEBI:59789"/>
        <dbReference type="ChEBI" id="CHEBI:138061"/>
        <dbReference type="ChEBI" id="CHEBI:138317"/>
        <dbReference type="EC" id="2.1.1.244"/>
    </reaction>
</comment>
<organism evidence="13">
    <name type="scientific">Absidia glauca</name>
    <name type="common">Pin mould</name>
    <dbReference type="NCBI Taxonomy" id="4829"/>
    <lineage>
        <taxon>Eukaryota</taxon>
        <taxon>Fungi</taxon>
        <taxon>Fungi incertae sedis</taxon>
        <taxon>Mucoromycota</taxon>
        <taxon>Mucoromycotina</taxon>
        <taxon>Mucoromycetes</taxon>
        <taxon>Mucorales</taxon>
        <taxon>Cunninghamellaceae</taxon>
        <taxon>Absidia</taxon>
    </lineage>
</organism>
<comment type="catalytic activity">
    <reaction evidence="9">
        <text>N-terminal L-prolyl-L-prolyl-L-lysyl-[protein] + 2 S-adenosyl-L-methionine = N-terminal N,N-dimethyl-L-prolyl-L-prolyl-L-lysyl-[protein] + 2 S-adenosyl-L-homocysteine + 2 H(+)</text>
        <dbReference type="Rhea" id="RHEA:54736"/>
        <dbReference type="Rhea" id="RHEA-COMP:13787"/>
        <dbReference type="Rhea" id="RHEA-COMP:13974"/>
        <dbReference type="ChEBI" id="CHEBI:15378"/>
        <dbReference type="ChEBI" id="CHEBI:57856"/>
        <dbReference type="ChEBI" id="CHEBI:59789"/>
        <dbReference type="ChEBI" id="CHEBI:138059"/>
        <dbReference type="ChEBI" id="CHEBI:138318"/>
        <dbReference type="EC" id="2.1.1.244"/>
    </reaction>
</comment>
<evidence type="ECO:0000256" key="2">
    <source>
        <dbReference type="ARBA" id="ARBA00022603"/>
    </source>
</evidence>
<keyword evidence="14" id="KW-1185">Reference proteome</keyword>
<dbReference type="SUPFAM" id="SSF53335">
    <property type="entry name" value="S-adenosyl-L-methionine-dependent methyltransferases"/>
    <property type="match status" value="1"/>
</dbReference>
<dbReference type="EC" id="2.1.1.244" evidence="5"/>
<evidence type="ECO:0000256" key="12">
    <source>
        <dbReference type="PIRSR" id="PIRSR016958-1"/>
    </source>
</evidence>
<dbReference type="InterPro" id="IPR029063">
    <property type="entry name" value="SAM-dependent_MTases_sf"/>
</dbReference>
<protein>
    <recommendedName>
        <fullName evidence="6">Alpha N-terminal protein methyltransferase 1</fullName>
        <ecNumber evidence="5">2.1.1.244</ecNumber>
    </recommendedName>
    <alternativeName>
        <fullName evidence="11">Translation associated element 1</fullName>
    </alternativeName>
    <alternativeName>
        <fullName evidence="7">X-Pro-Lys N-terminal protein methyltransferase 1</fullName>
    </alternativeName>
</protein>
<dbReference type="GO" id="GO:0005737">
    <property type="term" value="C:cytoplasm"/>
    <property type="evidence" value="ECO:0007669"/>
    <property type="project" value="TreeGrafter"/>
</dbReference>
<feature type="binding site" evidence="12">
    <location>
        <position position="79"/>
    </location>
    <ligand>
        <name>S-adenosyl-L-methionine</name>
        <dbReference type="ChEBI" id="CHEBI:59789"/>
    </ligand>
</feature>
<dbReference type="OrthoDB" id="1298661at2759"/>
<evidence type="ECO:0000256" key="8">
    <source>
        <dbReference type="ARBA" id="ARBA00047306"/>
    </source>
</evidence>
<evidence type="ECO:0000256" key="4">
    <source>
        <dbReference type="ARBA" id="ARBA00022691"/>
    </source>
</evidence>
<dbReference type="PANTHER" id="PTHR12753:SF0">
    <property type="entry name" value="ALPHA N-TERMINAL PROTEIN METHYLTRANSFERASE 1"/>
    <property type="match status" value="1"/>
</dbReference>
<evidence type="ECO:0000256" key="10">
    <source>
        <dbReference type="ARBA" id="ARBA00048167"/>
    </source>
</evidence>
<dbReference type="Pfam" id="PF05891">
    <property type="entry name" value="Methyltransf_PK"/>
    <property type="match status" value="1"/>
</dbReference>
<dbReference type="PIRSF" id="PIRSF016958">
    <property type="entry name" value="DUF858_MeTrfase_lik"/>
    <property type="match status" value="1"/>
</dbReference>